<dbReference type="AlphaFoldDB" id="A0A645G3X1"/>
<dbReference type="EMBL" id="VSSQ01069561">
    <property type="protein sequence ID" value="MPN21558.1"/>
    <property type="molecule type" value="Genomic_DNA"/>
</dbReference>
<feature type="compositionally biased region" description="Basic and acidic residues" evidence="1">
    <location>
        <begin position="103"/>
        <end position="120"/>
    </location>
</feature>
<protein>
    <submittedName>
        <fullName evidence="2">Uncharacterized protein</fullName>
    </submittedName>
</protein>
<proteinExistence type="predicted"/>
<evidence type="ECO:0000313" key="2">
    <source>
        <dbReference type="EMBL" id="MPN21558.1"/>
    </source>
</evidence>
<accession>A0A645G3X1</accession>
<organism evidence="2">
    <name type="scientific">bioreactor metagenome</name>
    <dbReference type="NCBI Taxonomy" id="1076179"/>
    <lineage>
        <taxon>unclassified sequences</taxon>
        <taxon>metagenomes</taxon>
        <taxon>ecological metagenomes</taxon>
    </lineage>
</organism>
<comment type="caution">
    <text evidence="2">The sequence shown here is derived from an EMBL/GenBank/DDBJ whole genome shotgun (WGS) entry which is preliminary data.</text>
</comment>
<gene>
    <name evidence="2" type="ORF">SDC9_168938</name>
</gene>
<sequence>MCAASGIKSRFRGDQIWPGVQFVREDQRLVANLSRQALTGGQRGAIAGGAFANVRLRARRVQSRQYLSRLDLIAFMHHQFGEDPPVERLQYLLARTGDHLAGARRDLIKNAEPRPHREDQTQDPGEPDDATGT</sequence>
<evidence type="ECO:0000256" key="1">
    <source>
        <dbReference type="SAM" id="MobiDB-lite"/>
    </source>
</evidence>
<name>A0A645G3X1_9ZZZZ</name>
<feature type="region of interest" description="Disordered" evidence="1">
    <location>
        <begin position="103"/>
        <end position="133"/>
    </location>
</feature>
<reference evidence="2" key="1">
    <citation type="submission" date="2019-08" db="EMBL/GenBank/DDBJ databases">
        <authorList>
            <person name="Kucharzyk K."/>
            <person name="Murdoch R.W."/>
            <person name="Higgins S."/>
            <person name="Loffler F."/>
        </authorList>
    </citation>
    <scope>NUCLEOTIDE SEQUENCE</scope>
</reference>